<evidence type="ECO:0000313" key="3">
    <source>
        <dbReference type="Proteomes" id="UP001222325"/>
    </source>
</evidence>
<dbReference type="AlphaFoldDB" id="A0AAD6TXE5"/>
<protein>
    <submittedName>
        <fullName evidence="1">Uncharacterized protein</fullName>
    </submittedName>
</protein>
<feature type="non-terminal residue" evidence="1">
    <location>
        <position position="192"/>
    </location>
</feature>
<keyword evidence="3" id="KW-1185">Reference proteome</keyword>
<dbReference type="Pfam" id="PF14223">
    <property type="entry name" value="Retrotran_gag_2"/>
    <property type="match status" value="1"/>
</dbReference>
<comment type="caution">
    <text evidence="1">The sequence shown here is derived from an EMBL/GenBank/DDBJ whole genome shotgun (WGS) entry which is preliminary data.</text>
</comment>
<dbReference type="Proteomes" id="UP001222325">
    <property type="component" value="Unassembled WGS sequence"/>
</dbReference>
<sequence>MGPATTEIDERKPTLPVLKDDSSNWIHYSERIITHAKSKGLGRHLAGTARKPAELTQRVTGEWFIAGTNTPLDDEKLEKHEEKQDEYETKESKLRDIIYQTISTTRFAQVKNESTASKVWDKLVQLNENQGDMVQMNILTRLQQMRCDDEGDLQKHLMEMSELKDMLIKGGNPLSDLQFGAYIRASIPQHYR</sequence>
<gene>
    <name evidence="2" type="ORF">B0H15DRAFT_781096</name>
    <name evidence="1" type="ORF">B0H15DRAFT_789513</name>
</gene>
<accession>A0AAD6TXE5</accession>
<name>A0AAD6TXE5_9AGAR</name>
<proteinExistence type="predicted"/>
<reference evidence="1" key="1">
    <citation type="submission" date="2023-03" db="EMBL/GenBank/DDBJ databases">
        <title>Massive genome expansion in bonnet fungi (Mycena s.s.) driven by repeated elements and novel gene families across ecological guilds.</title>
        <authorList>
            <consortium name="Lawrence Berkeley National Laboratory"/>
            <person name="Harder C.B."/>
            <person name="Miyauchi S."/>
            <person name="Viragh M."/>
            <person name="Kuo A."/>
            <person name="Thoen E."/>
            <person name="Andreopoulos B."/>
            <person name="Lu D."/>
            <person name="Skrede I."/>
            <person name="Drula E."/>
            <person name="Henrissat B."/>
            <person name="Morin E."/>
            <person name="Kohler A."/>
            <person name="Barry K."/>
            <person name="LaButti K."/>
            <person name="Morin E."/>
            <person name="Salamov A."/>
            <person name="Lipzen A."/>
            <person name="Mereny Z."/>
            <person name="Hegedus B."/>
            <person name="Baldrian P."/>
            <person name="Stursova M."/>
            <person name="Weitz H."/>
            <person name="Taylor A."/>
            <person name="Grigoriev I.V."/>
            <person name="Nagy L.G."/>
            <person name="Martin F."/>
            <person name="Kauserud H."/>
        </authorList>
    </citation>
    <scope>NUCLEOTIDE SEQUENCE</scope>
    <source>
        <strain evidence="1">CBHHK173m</strain>
    </source>
</reference>
<evidence type="ECO:0000313" key="1">
    <source>
        <dbReference type="EMBL" id="KAJ7077652.1"/>
    </source>
</evidence>
<dbReference type="EMBL" id="JARJCN010000071">
    <property type="protein sequence ID" value="KAJ7077652.1"/>
    <property type="molecule type" value="Genomic_DNA"/>
</dbReference>
<evidence type="ECO:0000313" key="2">
    <source>
        <dbReference type="EMBL" id="KAJ7087676.1"/>
    </source>
</evidence>
<organism evidence="1 3">
    <name type="scientific">Mycena belliarum</name>
    <dbReference type="NCBI Taxonomy" id="1033014"/>
    <lineage>
        <taxon>Eukaryota</taxon>
        <taxon>Fungi</taxon>
        <taxon>Dikarya</taxon>
        <taxon>Basidiomycota</taxon>
        <taxon>Agaricomycotina</taxon>
        <taxon>Agaricomycetes</taxon>
        <taxon>Agaricomycetidae</taxon>
        <taxon>Agaricales</taxon>
        <taxon>Marasmiineae</taxon>
        <taxon>Mycenaceae</taxon>
        <taxon>Mycena</taxon>
    </lineage>
</organism>
<dbReference type="EMBL" id="JARJCN010000028">
    <property type="protein sequence ID" value="KAJ7087676.1"/>
    <property type="molecule type" value="Genomic_DNA"/>
</dbReference>